<protein>
    <submittedName>
        <fullName evidence="1">Uncharacterized protein</fullName>
    </submittedName>
</protein>
<dbReference type="EMBL" id="KF835987">
    <property type="protein sequence ID" value="AHY25079.1"/>
    <property type="molecule type" value="Genomic_DNA"/>
</dbReference>
<organism evidence="1 2">
    <name type="scientific">Pectobacterium bacteriophage PM2</name>
    <dbReference type="NCBI Taxonomy" id="1429794"/>
    <lineage>
        <taxon>Viruses</taxon>
        <taxon>Duplodnaviria</taxon>
        <taxon>Heunggongvirae</taxon>
        <taxon>Uroviricota</taxon>
        <taxon>Caudoviricetes</taxon>
        <taxon>Pantevenvirales</taxon>
        <taxon>Straboviridae</taxon>
        <taxon>Tevenvirinae</taxon>
        <taxon>Mosugukvirus</taxon>
        <taxon>Mosugukvirus pm2</taxon>
    </lineage>
</organism>
<accession>A0A0A0PZH2</accession>
<dbReference type="Proteomes" id="UP000030739">
    <property type="component" value="Segment"/>
</dbReference>
<name>A0A0A0PZH2_9CAUD</name>
<sequence length="127" mass="15698">MSRTIRRKGWHITESSKWTDQDNNSFAYIKKYDLKKCTKEQKTRYYSYIEDYIKSNLERALLHKEMQKERYRDGFWSSSRWSQYALPIPRVYHKMELIKTLRTESEYNWDEEAARKYERGLAQWSCD</sequence>
<keyword evidence="2" id="KW-1185">Reference proteome</keyword>
<dbReference type="KEGG" id="vg:26638010"/>
<proteinExistence type="predicted"/>
<dbReference type="OrthoDB" id="14618at10239"/>
<evidence type="ECO:0000313" key="2">
    <source>
        <dbReference type="Proteomes" id="UP000030739"/>
    </source>
</evidence>
<gene>
    <name evidence="1" type="ORF">PM2_117</name>
</gene>
<dbReference type="RefSeq" id="YP_009211538.1">
    <property type="nucleotide sequence ID" value="NC_028940.1"/>
</dbReference>
<reference evidence="1 2" key="1">
    <citation type="journal article" date="2015" name="Plant Pathol. J.">
        <title>Isolation and Genomic Characterization of the T4-Like Bacteriophage PM2 Infecting Pectobacterium carotovorum subsp. carotovorum.</title>
        <authorList>
            <person name="Lim J.A."/>
            <person name="Lee D.H."/>
            <person name="Heu S."/>
        </authorList>
    </citation>
    <scope>NUCLEOTIDE SEQUENCE [LARGE SCALE GENOMIC DNA]</scope>
</reference>
<evidence type="ECO:0000313" key="1">
    <source>
        <dbReference type="EMBL" id="AHY25079.1"/>
    </source>
</evidence>
<dbReference type="GeneID" id="26638010"/>